<dbReference type="AlphaFoldDB" id="A0A075FZI4"/>
<keyword evidence="1" id="KW-0472">Membrane</keyword>
<keyword evidence="1" id="KW-1133">Transmembrane helix</keyword>
<dbReference type="EMBL" id="KF900434">
    <property type="protein sequence ID" value="AIE94916.1"/>
    <property type="molecule type" value="Genomic_DNA"/>
</dbReference>
<name>A0A075FZI4_9ARCH</name>
<evidence type="ECO:0000256" key="1">
    <source>
        <dbReference type="SAM" id="Phobius"/>
    </source>
</evidence>
<organism evidence="2">
    <name type="scientific">uncultured marine thaumarchaeote AD1000_54_F06</name>
    <dbReference type="NCBI Taxonomy" id="1455925"/>
    <lineage>
        <taxon>Archaea</taxon>
        <taxon>Nitrososphaerota</taxon>
        <taxon>environmental samples</taxon>
    </lineage>
</organism>
<reference evidence="2" key="1">
    <citation type="journal article" date="2014" name="Genome Biol. Evol.">
        <title>Pangenome evidence for extensive interdomain horizontal transfer affecting lineage core and shell genes in uncultured planktonic thaumarchaeota and euryarchaeota.</title>
        <authorList>
            <person name="Deschamps P."/>
            <person name="Zivanovic Y."/>
            <person name="Moreira D."/>
            <person name="Rodriguez-Valera F."/>
            <person name="Lopez-Garcia P."/>
        </authorList>
    </citation>
    <scope>NUCLEOTIDE SEQUENCE</scope>
</reference>
<proteinExistence type="predicted"/>
<accession>A0A075FZI4</accession>
<feature type="transmembrane region" description="Helical" evidence="1">
    <location>
        <begin position="37"/>
        <end position="64"/>
    </location>
</feature>
<feature type="transmembrane region" description="Helical" evidence="1">
    <location>
        <begin position="70"/>
        <end position="87"/>
    </location>
</feature>
<keyword evidence="1" id="KW-0812">Transmembrane</keyword>
<evidence type="ECO:0000313" key="2">
    <source>
        <dbReference type="EMBL" id="AIE94916.1"/>
    </source>
</evidence>
<sequence>MQLRVIPHNKLYYTIKERSQPEIKRVMNPYKDAKIDFLALGFWVSSILAAILAVPSIGVFVYFYTVLDNILIGGILAFVIHFALLSISDKISNFLTNLIDDKEKKVDTHGFMSSDFFTFETDEENVIVLSINDNGKKKKDVHSYMLEHQVFHVALNKYSKKTPKLTY</sequence>
<protein>
    <submittedName>
        <fullName evidence="2">Uncharacterized protein</fullName>
    </submittedName>
</protein>